<evidence type="ECO:0000313" key="1">
    <source>
        <dbReference type="EMBL" id="OOF68298.1"/>
    </source>
</evidence>
<keyword evidence="2" id="KW-1185">Reference proteome</keyword>
<dbReference type="Pfam" id="PF07278">
    <property type="entry name" value="DUF1441"/>
    <property type="match status" value="1"/>
</dbReference>
<dbReference type="EMBL" id="MLAA01000035">
    <property type="protein sequence ID" value="OOF68298.1"/>
    <property type="molecule type" value="Genomic_DNA"/>
</dbReference>
<comment type="caution">
    <text evidence="1">The sequence shown here is derived from an EMBL/GenBank/DDBJ whole genome shotgun (WGS) entry which is preliminary data.</text>
</comment>
<evidence type="ECO:0000313" key="2">
    <source>
        <dbReference type="Proteomes" id="UP000188820"/>
    </source>
</evidence>
<dbReference type="RefSeq" id="WP_077463878.1">
    <property type="nucleotide sequence ID" value="NZ_MLAA01000035.1"/>
</dbReference>
<reference evidence="1 2" key="1">
    <citation type="submission" date="2016-10" db="EMBL/GenBank/DDBJ databases">
        <title>Rodentibacter gen. nov. and new species.</title>
        <authorList>
            <person name="Christensen H."/>
        </authorList>
    </citation>
    <scope>NUCLEOTIDE SEQUENCE [LARGE SCALE GENOMIC DNA]</scope>
    <source>
        <strain evidence="1 2">1998236014</strain>
    </source>
</reference>
<gene>
    <name evidence="1" type="ORF">BKG89_08060</name>
</gene>
<protein>
    <submittedName>
        <fullName evidence="1">Terminase</fullName>
    </submittedName>
</protein>
<sequence length="156" mass="17998">MENLFDLKLNINQIAEVAGMHRQTASNRLSRFTPASGSNAKNKLYFVRDLIIAALEEQPEKMSKDVDELPPMERRAWFQSENERLRFEQAIGELVQAFEVAQEMSALAKYVVQKLETLPDILERDCGLPPNTLIRVQQEIDDLRDQMALHIQEEDN</sequence>
<organism evidence="1 2">
    <name type="scientific">Rodentibacter caecimuris</name>
    <dbReference type="NCBI Taxonomy" id="1796644"/>
    <lineage>
        <taxon>Bacteria</taxon>
        <taxon>Pseudomonadati</taxon>
        <taxon>Pseudomonadota</taxon>
        <taxon>Gammaproteobacteria</taxon>
        <taxon>Pasteurellales</taxon>
        <taxon>Pasteurellaceae</taxon>
        <taxon>Rodentibacter</taxon>
    </lineage>
</organism>
<accession>A0ABX3KWM2</accession>
<name>A0ABX3KWM2_9PAST</name>
<dbReference type="Proteomes" id="UP000188820">
    <property type="component" value="Unassembled WGS sequence"/>
</dbReference>
<proteinExistence type="predicted"/>
<dbReference type="InterPro" id="IPR009901">
    <property type="entry name" value="Phage_VT1-Sakai_H0025"/>
</dbReference>